<reference evidence="3 4" key="1">
    <citation type="submission" date="2019-01" db="EMBL/GenBank/DDBJ databases">
        <title>Genome sequences of Streptomyces and Rhizobium isolates collected from root and soil.</title>
        <authorList>
            <person name="Chhettri S."/>
            <person name="Sevigny J.L."/>
            <person name="Sen A."/>
            <person name="Ennis N."/>
            <person name="Tisa L."/>
        </authorList>
    </citation>
    <scope>NUCLEOTIDE SEQUENCE [LARGE SCALE GENOMIC DNA]</scope>
    <source>
        <strain evidence="3 4">San01</strain>
    </source>
</reference>
<dbReference type="GO" id="GO:0003700">
    <property type="term" value="F:DNA-binding transcription factor activity"/>
    <property type="evidence" value="ECO:0007669"/>
    <property type="project" value="InterPro"/>
</dbReference>
<dbReference type="PRINTS" id="PR00598">
    <property type="entry name" value="HTHMARR"/>
</dbReference>
<comment type="caution">
    <text evidence="3">The sequence shown here is derived from an EMBL/GenBank/DDBJ whole genome shotgun (WGS) entry which is preliminary data.</text>
</comment>
<dbReference type="PROSITE" id="PS50995">
    <property type="entry name" value="HTH_MARR_2"/>
    <property type="match status" value="1"/>
</dbReference>
<dbReference type="SMART" id="SM00347">
    <property type="entry name" value="HTH_MARR"/>
    <property type="match status" value="1"/>
</dbReference>
<feature type="region of interest" description="Disordered" evidence="1">
    <location>
        <begin position="1"/>
        <end position="36"/>
    </location>
</feature>
<dbReference type="InterPro" id="IPR036390">
    <property type="entry name" value="WH_DNA-bd_sf"/>
</dbReference>
<dbReference type="Pfam" id="PF12802">
    <property type="entry name" value="MarR_2"/>
    <property type="match status" value="1"/>
</dbReference>
<evidence type="ECO:0000313" key="3">
    <source>
        <dbReference type="EMBL" id="RVU27884.1"/>
    </source>
</evidence>
<gene>
    <name evidence="3" type="ORF">EOT10_06285</name>
</gene>
<dbReference type="GO" id="GO:0006950">
    <property type="term" value="P:response to stress"/>
    <property type="evidence" value="ECO:0007669"/>
    <property type="project" value="TreeGrafter"/>
</dbReference>
<feature type="domain" description="HTH marR-type" evidence="2">
    <location>
        <begin position="43"/>
        <end position="171"/>
    </location>
</feature>
<feature type="compositionally biased region" description="Low complexity" evidence="1">
    <location>
        <begin position="11"/>
        <end position="36"/>
    </location>
</feature>
<accession>A0A437Q021</accession>
<dbReference type="EMBL" id="RZYA01000002">
    <property type="protein sequence ID" value="RVU27884.1"/>
    <property type="molecule type" value="Genomic_DNA"/>
</dbReference>
<dbReference type="InterPro" id="IPR036388">
    <property type="entry name" value="WH-like_DNA-bd_sf"/>
</dbReference>
<dbReference type="Gene3D" id="1.10.10.10">
    <property type="entry name" value="Winged helix-like DNA-binding domain superfamily/Winged helix DNA-binding domain"/>
    <property type="match status" value="1"/>
</dbReference>
<dbReference type="InterPro" id="IPR039422">
    <property type="entry name" value="MarR/SlyA-like"/>
</dbReference>
<dbReference type="AlphaFoldDB" id="A0A437Q021"/>
<protein>
    <submittedName>
        <fullName evidence="3">MarR family transcriptional regulator</fullName>
    </submittedName>
</protein>
<organism evidence="3 4">
    <name type="scientific">Streptomyces antnestii</name>
    <dbReference type="NCBI Taxonomy" id="2494256"/>
    <lineage>
        <taxon>Bacteria</taxon>
        <taxon>Bacillati</taxon>
        <taxon>Actinomycetota</taxon>
        <taxon>Actinomycetes</taxon>
        <taxon>Kitasatosporales</taxon>
        <taxon>Streptomycetaceae</taxon>
        <taxon>Streptomyces</taxon>
    </lineage>
</organism>
<name>A0A437Q021_9ACTN</name>
<sequence>MNGHDDPAPAAPGAAPTAPATPGTPHGAAPGASPAVHAALDGLGPLVRQLGQLHTRLWHEQVHQDLTGPQFTVLGLLQMHGPMDQGTLGTLASLDKSTAAPLLERLKRRGLVELTKDDKDRRRKLVTITGAGHDLATALASAVVGVSEQILTHFTPAERDQFLALMRRAVQGPQD</sequence>
<evidence type="ECO:0000313" key="4">
    <source>
        <dbReference type="Proteomes" id="UP000283128"/>
    </source>
</evidence>
<dbReference type="InterPro" id="IPR000835">
    <property type="entry name" value="HTH_MarR-typ"/>
</dbReference>
<dbReference type="RefSeq" id="WP_127827040.1">
    <property type="nucleotide sequence ID" value="NZ_RZYA01000002.1"/>
</dbReference>
<evidence type="ECO:0000256" key="1">
    <source>
        <dbReference type="SAM" id="MobiDB-lite"/>
    </source>
</evidence>
<proteinExistence type="predicted"/>
<dbReference type="SUPFAM" id="SSF46785">
    <property type="entry name" value="Winged helix' DNA-binding domain"/>
    <property type="match status" value="1"/>
</dbReference>
<dbReference type="PANTHER" id="PTHR33164">
    <property type="entry name" value="TRANSCRIPTIONAL REGULATOR, MARR FAMILY"/>
    <property type="match status" value="1"/>
</dbReference>
<keyword evidence="4" id="KW-1185">Reference proteome</keyword>
<dbReference type="Proteomes" id="UP000283128">
    <property type="component" value="Unassembled WGS sequence"/>
</dbReference>
<evidence type="ECO:0000259" key="2">
    <source>
        <dbReference type="PROSITE" id="PS50995"/>
    </source>
</evidence>
<dbReference type="PANTHER" id="PTHR33164:SF95">
    <property type="entry name" value="TRANSCRIPTIONAL REGULATOR"/>
    <property type="match status" value="1"/>
</dbReference>
<dbReference type="OrthoDB" id="3174724at2"/>